<evidence type="ECO:0000313" key="1">
    <source>
        <dbReference type="EMBL" id="MBH8554815.1"/>
    </source>
</evidence>
<name>A0A8J7HM67_9CYAN</name>
<dbReference type="Proteomes" id="UP000599391">
    <property type="component" value="Unassembled WGS sequence"/>
</dbReference>
<gene>
    <name evidence="1" type="ORF">I8751_21160</name>
</gene>
<keyword evidence="2" id="KW-1185">Reference proteome</keyword>
<comment type="caution">
    <text evidence="1">The sequence shown here is derived from an EMBL/GenBank/DDBJ whole genome shotgun (WGS) entry which is preliminary data.</text>
</comment>
<accession>A0A8J7HM67</accession>
<dbReference type="EMBL" id="JAECZB010000082">
    <property type="protein sequence ID" value="MBH8554815.1"/>
    <property type="molecule type" value="Genomic_DNA"/>
</dbReference>
<dbReference type="AlphaFoldDB" id="A0A8J7HM67"/>
<organism evidence="1 2">
    <name type="scientific">Atlanticothrix silvestris CENA357</name>
    <dbReference type="NCBI Taxonomy" id="1725252"/>
    <lineage>
        <taxon>Bacteria</taxon>
        <taxon>Bacillati</taxon>
        <taxon>Cyanobacteriota</taxon>
        <taxon>Cyanophyceae</taxon>
        <taxon>Nostocales</taxon>
        <taxon>Nodulariaceae</taxon>
        <taxon>Atlanticothrix</taxon>
        <taxon>Atlanticothrix silvestris</taxon>
    </lineage>
</organism>
<protein>
    <submittedName>
        <fullName evidence="1">Uncharacterized protein</fullName>
    </submittedName>
</protein>
<dbReference type="RefSeq" id="WP_214441048.1">
    <property type="nucleotide sequence ID" value="NZ_JAECZB010000082.1"/>
</dbReference>
<reference evidence="1 2" key="1">
    <citation type="journal article" date="2021" name="Int. J. Syst. Evol. Microbiol.">
        <title>Amazonocrinis nigriterrae gen. nov., sp. nov., Atlanticothrix silvestris gen. nov., sp. nov. and Dendronalium phyllosphericum gen. nov., sp. nov., nostocacean cyanobacteria from Brazilian environments.</title>
        <authorList>
            <person name="Alvarenga D.O."/>
            <person name="Andreote A.P.D."/>
            <person name="Branco L.H.Z."/>
            <person name="Delbaje E."/>
            <person name="Cruz R.B."/>
            <person name="Varani A.M."/>
            <person name="Fiore M.F."/>
        </authorList>
    </citation>
    <scope>NUCLEOTIDE SEQUENCE [LARGE SCALE GENOMIC DNA]</scope>
    <source>
        <strain evidence="1 2">CENA357</strain>
    </source>
</reference>
<proteinExistence type="predicted"/>
<sequence length="45" mass="5003">MMDQFSVVATENEVTPKISSSGDKQLPAAIFYPTPRVHPWLEVKG</sequence>
<evidence type="ECO:0000313" key="2">
    <source>
        <dbReference type="Proteomes" id="UP000599391"/>
    </source>
</evidence>